<sequence>MAGDGTDQRALQYEQTLMYGRYTQELGVYAKEEAARLRESGQRRSVSERSRNLDLLEYDKGRCAKCRICTVRCQKFLISRVGEDWIFLILLGLVMALVSWVVDFCIAICLQAQKWMYGGLDSNVFLQYLAWVTYPVVLITFSAGFTQILAPQAVGSGIPEMKTILRGVVLKEYLTFKTFVAKVIGLTCALGSGMPLGKEGPFVHIASLCAALLSKFMSLFGGIYENESRNIEMLAAACAVGVGCCFAAPIGGVLFSIEVTSTFFAVRNYWRGFFAATFSAFIFRVLAVWNKDEETITALFKTNFRLDFPFDLQELPAFAVIGIASGFGGALFVYLNRLIVQFIRNQKAINKFLMKKRLLYPALVTLLVSTLTFPPGFGQFMAGKLTQKEALVTLLDNHTWAKQGIAEEFDFIGNAQAWKHPQVNVFVTLVLFIVMKFWMSALATTIPVPCGAFMPVFVIGAAFGRLVGESMAAWFPDGIHSDGTIYTIVPGGYAVVGAAALSGAVTHTVSTSVIVFELTGQISHILPVMIAVILANAVAQSLQPSLYDSIIRIKKLPYLPELGWGHHEKYNIRVEDIMVRDVRYITLNCCYRDLHNVLLTGHLKTLALVESAESMILLGSIERAQLQSLLSQQLGRPRRLEFIRDRAAAEKKRTSVISNSISEEENRRASQEVRFQISTEESSFSPTRPVPQKPLKPALKRSSVVERPTEIPPNSNDNSGIALKNLFCASPEMEGLEKNNNVECPTSPELRKPSKRVRISVVEPPAILKSFFGDDGDVEDDMTIREIAEWEENQLDEQVNFNNCKIDPAPFQLVERTSLHKTHTIFSLLGLDHAYVTSIGRLIGVVSLKELRKAIEGSVTVKGVKVRPPLASFRDSGTSSSENEATELHKLWDRHKSMSLPREPTSSESEEKSQ</sequence>
<feature type="transmembrane region" description="Helical" evidence="2">
    <location>
        <begin position="423"/>
        <end position="439"/>
    </location>
</feature>
<protein>
    <submittedName>
        <fullName evidence="4">Chloride channel protein 2 isoform X1</fullName>
    </submittedName>
</protein>
<dbReference type="GO" id="GO:0005886">
    <property type="term" value="C:plasma membrane"/>
    <property type="evidence" value="ECO:0007669"/>
    <property type="project" value="TreeGrafter"/>
</dbReference>
<keyword evidence="2" id="KW-1133">Transmembrane helix</keyword>
<feature type="transmembrane region" description="Helical" evidence="2">
    <location>
        <begin position="315"/>
        <end position="337"/>
    </location>
</feature>
<dbReference type="PANTHER" id="PTHR45720">
    <property type="entry name" value="CHLORIDE CHANNEL PROTEIN 2"/>
    <property type="match status" value="1"/>
</dbReference>
<feature type="transmembrane region" description="Helical" evidence="2">
    <location>
        <begin position="233"/>
        <end position="257"/>
    </location>
</feature>
<proteinExistence type="predicted"/>
<feature type="region of interest" description="Disordered" evidence="1">
    <location>
        <begin position="678"/>
        <end position="718"/>
    </location>
</feature>
<feature type="transmembrane region" description="Helical" evidence="2">
    <location>
        <begin position="358"/>
        <end position="377"/>
    </location>
</feature>
<feature type="domain" description="4Fe-4S ferredoxin-type" evidence="3">
    <location>
        <begin position="54"/>
        <end position="83"/>
    </location>
</feature>
<dbReference type="InterPro" id="IPR017896">
    <property type="entry name" value="4Fe4S_Fe-S-bd"/>
</dbReference>
<gene>
    <name evidence="4" type="ORF">JOB18_033567</name>
</gene>
<feature type="transmembrane region" description="Helical" evidence="2">
    <location>
        <begin position="269"/>
        <end position="289"/>
    </location>
</feature>
<dbReference type="AlphaFoldDB" id="A0AAV6Q190"/>
<dbReference type="EMBL" id="JAGKHQ010000020">
    <property type="protein sequence ID" value="KAG7479721.1"/>
    <property type="molecule type" value="Genomic_DNA"/>
</dbReference>
<feature type="transmembrane region" description="Helical" evidence="2">
    <location>
        <begin position="484"/>
        <end position="506"/>
    </location>
</feature>
<dbReference type="CDD" id="cd03683">
    <property type="entry name" value="ClC_1_like"/>
    <property type="match status" value="1"/>
</dbReference>
<feature type="transmembrane region" description="Helical" evidence="2">
    <location>
        <begin position="131"/>
        <end position="153"/>
    </location>
</feature>
<dbReference type="Proteomes" id="UP000693946">
    <property type="component" value="Linkage Group LG8"/>
</dbReference>
<feature type="transmembrane region" description="Helical" evidence="2">
    <location>
        <begin position="446"/>
        <end position="464"/>
    </location>
</feature>
<dbReference type="Pfam" id="PF00654">
    <property type="entry name" value="Voltage_CLC"/>
    <property type="match status" value="1"/>
</dbReference>
<feature type="transmembrane region" description="Helical" evidence="2">
    <location>
        <begin position="518"/>
        <end position="539"/>
    </location>
</feature>
<dbReference type="InterPro" id="IPR050970">
    <property type="entry name" value="Cl_channel_volt-gated"/>
</dbReference>
<reference evidence="4 5" key="1">
    <citation type="journal article" date="2021" name="Sci. Rep.">
        <title>Chromosome anchoring in Senegalese sole (Solea senegalensis) reveals sex-associated markers and genome rearrangements in flatfish.</title>
        <authorList>
            <person name="Guerrero-Cozar I."/>
            <person name="Gomez-Garrido J."/>
            <person name="Berbel C."/>
            <person name="Martinez-Blanch J.F."/>
            <person name="Alioto T."/>
            <person name="Claros M.G."/>
            <person name="Gagnaire P.A."/>
            <person name="Manchado M."/>
        </authorList>
    </citation>
    <scope>NUCLEOTIDE SEQUENCE [LARGE SCALE GENOMIC DNA]</scope>
    <source>
        <strain evidence="4">Sse05_10M</strain>
    </source>
</reference>
<evidence type="ECO:0000256" key="1">
    <source>
        <dbReference type="SAM" id="MobiDB-lite"/>
    </source>
</evidence>
<dbReference type="FunFam" id="3.10.580.10:FF:000019">
    <property type="entry name" value="Chloride voltage-gated channel 2"/>
    <property type="match status" value="1"/>
</dbReference>
<dbReference type="PROSITE" id="PS51379">
    <property type="entry name" value="4FE4S_FER_2"/>
    <property type="match status" value="1"/>
</dbReference>
<keyword evidence="5" id="KW-1185">Reference proteome</keyword>
<keyword evidence="2" id="KW-0472">Membrane</keyword>
<dbReference type="FunFam" id="1.10.3080.10:FF:000002">
    <property type="entry name" value="Chloride channel 2c"/>
    <property type="match status" value="1"/>
</dbReference>
<name>A0AAV6Q190_SOLSE</name>
<feature type="transmembrane region" description="Helical" evidence="2">
    <location>
        <begin position="202"/>
        <end position="221"/>
    </location>
</feature>
<evidence type="ECO:0000256" key="2">
    <source>
        <dbReference type="SAM" id="Phobius"/>
    </source>
</evidence>
<feature type="region of interest" description="Disordered" evidence="1">
    <location>
        <begin position="870"/>
        <end position="914"/>
    </location>
</feature>
<feature type="transmembrane region" description="Helical" evidence="2">
    <location>
        <begin position="85"/>
        <end position="110"/>
    </location>
</feature>
<evidence type="ECO:0000259" key="3">
    <source>
        <dbReference type="PROSITE" id="PS51379"/>
    </source>
</evidence>
<accession>A0AAV6Q190</accession>
<evidence type="ECO:0000313" key="5">
    <source>
        <dbReference type="Proteomes" id="UP000693946"/>
    </source>
</evidence>
<dbReference type="FunFam" id="3.10.580.10:FF:000056">
    <property type="entry name" value="Chloride channel protein"/>
    <property type="match status" value="1"/>
</dbReference>
<keyword evidence="2" id="KW-0812">Transmembrane</keyword>
<evidence type="ECO:0000313" key="4">
    <source>
        <dbReference type="EMBL" id="KAG7479721.1"/>
    </source>
</evidence>
<dbReference type="InterPro" id="IPR001807">
    <property type="entry name" value="ClC"/>
</dbReference>
<dbReference type="GO" id="GO:0005247">
    <property type="term" value="F:voltage-gated chloride channel activity"/>
    <property type="evidence" value="ECO:0007669"/>
    <property type="project" value="TreeGrafter"/>
</dbReference>
<dbReference type="PANTHER" id="PTHR45720:SF6">
    <property type="entry name" value="CHLORIDE CHANNEL PROTEIN 2"/>
    <property type="match status" value="1"/>
</dbReference>
<organism evidence="4 5">
    <name type="scientific">Solea senegalensis</name>
    <name type="common">Senegalese sole</name>
    <dbReference type="NCBI Taxonomy" id="28829"/>
    <lineage>
        <taxon>Eukaryota</taxon>
        <taxon>Metazoa</taxon>
        <taxon>Chordata</taxon>
        <taxon>Craniata</taxon>
        <taxon>Vertebrata</taxon>
        <taxon>Euteleostomi</taxon>
        <taxon>Actinopterygii</taxon>
        <taxon>Neopterygii</taxon>
        <taxon>Teleostei</taxon>
        <taxon>Neoteleostei</taxon>
        <taxon>Acanthomorphata</taxon>
        <taxon>Carangaria</taxon>
        <taxon>Pleuronectiformes</taxon>
        <taxon>Pleuronectoidei</taxon>
        <taxon>Soleidae</taxon>
        <taxon>Solea</taxon>
    </lineage>
</organism>
<feature type="compositionally biased region" description="Basic and acidic residues" evidence="1">
    <location>
        <begin position="886"/>
        <end position="896"/>
    </location>
</feature>
<comment type="caution">
    <text evidence="4">The sequence shown here is derived from an EMBL/GenBank/DDBJ whole genome shotgun (WGS) entry which is preliminary data.</text>
</comment>